<reference evidence="7" key="1">
    <citation type="submission" date="2023-07" db="EMBL/GenBank/DDBJ databases">
        <title>Novel species in the genus Lipingzhangella isolated from Sambhar Salt Lake.</title>
        <authorList>
            <person name="Jiya N."/>
            <person name="Kajale S."/>
            <person name="Sharma A."/>
        </authorList>
    </citation>
    <scope>NUCLEOTIDE SEQUENCE [LARGE SCALE GENOMIC DNA]</scope>
    <source>
        <strain evidence="7">LS1_29</strain>
    </source>
</reference>
<sequence>MDPTGPWAALEPKLAATRKRVQELEWEPQRRNSFVPYTVDRDSAHADAGGQRCLMMSGYSYLGLGGDERVIDAARRALSVYGTGCHGVRALAGTIPLHEELEEEVARVANREAAMVFSSGYAANVGTVGGLVGPGDTVFIDKYDHASIVDGCRLSGATVSRFRHNDPAHLDRRLASSSTRGVRLVIVDSVYSMDGDIAPLPELRRVCDAHNALLMVDEAHALGVIGATGRGIEEHFDNAVPVDIKLGTLSKAIPSMGGWVAGHRDLIAHLRYAARPFLFSAALAPASAAAGLEALRILQREPERVTHIQRESERLRANLTTAGLRTGASSTAVIPLIIGSDEATYDYATACRREGVIGLPVVTPAVPNNLARLRVAVTAIHTKADIDTAAEAFRAAANTCPALAG</sequence>
<gene>
    <name evidence="6" type="ORF">RIF23_19465</name>
</gene>
<dbReference type="RefSeq" id="WP_310914055.1">
    <property type="nucleotide sequence ID" value="NZ_JAVLVT010000011.1"/>
</dbReference>
<dbReference type="PANTHER" id="PTHR13693">
    <property type="entry name" value="CLASS II AMINOTRANSFERASE/8-AMINO-7-OXONONANOATE SYNTHASE"/>
    <property type="match status" value="1"/>
</dbReference>
<organism evidence="6 7">
    <name type="scientific">Lipingzhangella rawalii</name>
    <dbReference type="NCBI Taxonomy" id="2055835"/>
    <lineage>
        <taxon>Bacteria</taxon>
        <taxon>Bacillati</taxon>
        <taxon>Actinomycetota</taxon>
        <taxon>Actinomycetes</taxon>
        <taxon>Streptosporangiales</taxon>
        <taxon>Nocardiopsidaceae</taxon>
        <taxon>Lipingzhangella</taxon>
    </lineage>
</organism>
<comment type="cofactor">
    <cofactor evidence="1">
        <name>pyridoxal 5'-phosphate</name>
        <dbReference type="ChEBI" id="CHEBI:597326"/>
    </cofactor>
</comment>
<dbReference type="EC" id="2.3.1.47" evidence="2"/>
<dbReference type="PANTHER" id="PTHR13693:SF3">
    <property type="entry name" value="LD36009P"/>
    <property type="match status" value="1"/>
</dbReference>
<evidence type="ECO:0000256" key="2">
    <source>
        <dbReference type="ARBA" id="ARBA00013187"/>
    </source>
</evidence>
<dbReference type="InterPro" id="IPR015422">
    <property type="entry name" value="PyrdxlP-dep_Trfase_small"/>
</dbReference>
<dbReference type="Pfam" id="PF00155">
    <property type="entry name" value="Aminotran_1_2"/>
    <property type="match status" value="1"/>
</dbReference>
<evidence type="ECO:0000256" key="3">
    <source>
        <dbReference type="ARBA" id="ARBA00022679"/>
    </source>
</evidence>
<accession>A0ABU2HAW8</accession>
<dbReference type="InterPro" id="IPR015424">
    <property type="entry name" value="PyrdxlP-dep_Trfase"/>
</dbReference>
<protein>
    <recommendedName>
        <fullName evidence="2">8-amino-7-oxononanoate synthase</fullName>
        <ecNumber evidence="2">2.3.1.47</ecNumber>
    </recommendedName>
</protein>
<dbReference type="GO" id="GO:0008483">
    <property type="term" value="F:transaminase activity"/>
    <property type="evidence" value="ECO:0007669"/>
    <property type="project" value="UniProtKB-KW"/>
</dbReference>
<feature type="domain" description="Aminotransferase class I/classII large" evidence="5">
    <location>
        <begin position="60"/>
        <end position="393"/>
    </location>
</feature>
<dbReference type="EMBL" id="JAVLVT010000011">
    <property type="protein sequence ID" value="MDS1272470.1"/>
    <property type="molecule type" value="Genomic_DNA"/>
</dbReference>
<keyword evidence="6" id="KW-0032">Aminotransferase</keyword>
<dbReference type="SUPFAM" id="SSF53383">
    <property type="entry name" value="PLP-dependent transferases"/>
    <property type="match status" value="1"/>
</dbReference>
<keyword evidence="7" id="KW-1185">Reference proteome</keyword>
<evidence type="ECO:0000256" key="4">
    <source>
        <dbReference type="ARBA" id="ARBA00047715"/>
    </source>
</evidence>
<comment type="catalytic activity">
    <reaction evidence="4">
        <text>6-carboxyhexanoyl-[ACP] + L-alanine + H(+) = (8S)-8-amino-7-oxononanoate + holo-[ACP] + CO2</text>
        <dbReference type="Rhea" id="RHEA:42288"/>
        <dbReference type="Rhea" id="RHEA-COMP:9685"/>
        <dbReference type="Rhea" id="RHEA-COMP:9955"/>
        <dbReference type="ChEBI" id="CHEBI:15378"/>
        <dbReference type="ChEBI" id="CHEBI:16526"/>
        <dbReference type="ChEBI" id="CHEBI:57972"/>
        <dbReference type="ChEBI" id="CHEBI:64479"/>
        <dbReference type="ChEBI" id="CHEBI:78846"/>
        <dbReference type="ChEBI" id="CHEBI:149468"/>
        <dbReference type="EC" id="2.3.1.47"/>
    </reaction>
</comment>
<comment type="caution">
    <text evidence="6">The sequence shown here is derived from an EMBL/GenBank/DDBJ whole genome shotgun (WGS) entry which is preliminary data.</text>
</comment>
<dbReference type="Proteomes" id="UP001250214">
    <property type="component" value="Unassembled WGS sequence"/>
</dbReference>
<dbReference type="Gene3D" id="3.90.1150.10">
    <property type="entry name" value="Aspartate Aminotransferase, domain 1"/>
    <property type="match status" value="1"/>
</dbReference>
<evidence type="ECO:0000256" key="1">
    <source>
        <dbReference type="ARBA" id="ARBA00001933"/>
    </source>
</evidence>
<name>A0ABU2HAW8_9ACTN</name>
<evidence type="ECO:0000313" key="6">
    <source>
        <dbReference type="EMBL" id="MDS1272470.1"/>
    </source>
</evidence>
<dbReference type="InterPro" id="IPR004839">
    <property type="entry name" value="Aminotransferase_I/II_large"/>
</dbReference>
<evidence type="ECO:0000313" key="7">
    <source>
        <dbReference type="Proteomes" id="UP001250214"/>
    </source>
</evidence>
<dbReference type="Gene3D" id="3.40.640.10">
    <property type="entry name" value="Type I PLP-dependent aspartate aminotransferase-like (Major domain)"/>
    <property type="match status" value="1"/>
</dbReference>
<proteinExistence type="predicted"/>
<keyword evidence="3" id="KW-0808">Transferase</keyword>
<dbReference type="InterPro" id="IPR015421">
    <property type="entry name" value="PyrdxlP-dep_Trfase_major"/>
</dbReference>
<dbReference type="InterPro" id="IPR050087">
    <property type="entry name" value="AON_synthase_class-II"/>
</dbReference>
<evidence type="ECO:0000259" key="5">
    <source>
        <dbReference type="Pfam" id="PF00155"/>
    </source>
</evidence>